<proteinExistence type="predicted"/>
<sequence length="63" mass="7030">MNLSPTLARPSRCLTQSPLPSLTPLRLLDPSAYRIALPRVCIFTYSSLPYLPSSLRHRVPPTP</sequence>
<dbReference type="AlphaFoldDB" id="A0A5B7DCV2"/>
<comment type="caution">
    <text evidence="1">The sequence shown here is derived from an EMBL/GenBank/DDBJ whole genome shotgun (WGS) entry which is preliminary data.</text>
</comment>
<name>A0A5B7DCV2_PORTR</name>
<protein>
    <submittedName>
        <fullName evidence="1">Uncharacterized protein</fullName>
    </submittedName>
</protein>
<keyword evidence="2" id="KW-1185">Reference proteome</keyword>
<organism evidence="1 2">
    <name type="scientific">Portunus trituberculatus</name>
    <name type="common">Swimming crab</name>
    <name type="synonym">Neptunus trituberculatus</name>
    <dbReference type="NCBI Taxonomy" id="210409"/>
    <lineage>
        <taxon>Eukaryota</taxon>
        <taxon>Metazoa</taxon>
        <taxon>Ecdysozoa</taxon>
        <taxon>Arthropoda</taxon>
        <taxon>Crustacea</taxon>
        <taxon>Multicrustacea</taxon>
        <taxon>Malacostraca</taxon>
        <taxon>Eumalacostraca</taxon>
        <taxon>Eucarida</taxon>
        <taxon>Decapoda</taxon>
        <taxon>Pleocyemata</taxon>
        <taxon>Brachyura</taxon>
        <taxon>Eubrachyura</taxon>
        <taxon>Portunoidea</taxon>
        <taxon>Portunidae</taxon>
        <taxon>Portuninae</taxon>
        <taxon>Portunus</taxon>
    </lineage>
</organism>
<gene>
    <name evidence="1" type="ORF">E2C01_011953</name>
</gene>
<evidence type="ECO:0000313" key="2">
    <source>
        <dbReference type="Proteomes" id="UP000324222"/>
    </source>
</evidence>
<reference evidence="1 2" key="1">
    <citation type="submission" date="2019-05" db="EMBL/GenBank/DDBJ databases">
        <title>Another draft genome of Portunus trituberculatus and its Hox gene families provides insights of decapod evolution.</title>
        <authorList>
            <person name="Jeong J.-H."/>
            <person name="Song I."/>
            <person name="Kim S."/>
            <person name="Choi T."/>
            <person name="Kim D."/>
            <person name="Ryu S."/>
            <person name="Kim W."/>
        </authorList>
    </citation>
    <scope>NUCLEOTIDE SEQUENCE [LARGE SCALE GENOMIC DNA]</scope>
    <source>
        <tissue evidence="1">Muscle</tissue>
    </source>
</reference>
<dbReference type="EMBL" id="VSRR010000734">
    <property type="protein sequence ID" value="MPC19047.1"/>
    <property type="molecule type" value="Genomic_DNA"/>
</dbReference>
<dbReference type="Proteomes" id="UP000324222">
    <property type="component" value="Unassembled WGS sequence"/>
</dbReference>
<accession>A0A5B7DCV2</accession>
<evidence type="ECO:0000313" key="1">
    <source>
        <dbReference type="EMBL" id="MPC19047.1"/>
    </source>
</evidence>